<dbReference type="AlphaFoldDB" id="A0A7J7KSZ9"/>
<comment type="caution">
    <text evidence="1">The sequence shown here is derived from an EMBL/GenBank/DDBJ whole genome shotgun (WGS) entry which is preliminary data.</text>
</comment>
<proteinExistence type="predicted"/>
<evidence type="ECO:0000313" key="1">
    <source>
        <dbReference type="EMBL" id="KAF6041259.1"/>
    </source>
</evidence>
<sequence length="103" mass="12260">MADQFYLLKNKNTVLLLSCDFSRVAVTSNLCVIYKCFVCKSMLTIQTPMSYKYVYKLATFMFIAHTWGYTVIIKYPYLYCYIIEECERKIDGKVGVHYFMCRY</sequence>
<protein>
    <submittedName>
        <fullName evidence="1">Uncharacterized protein</fullName>
    </submittedName>
</protein>
<dbReference type="Proteomes" id="UP000593567">
    <property type="component" value="Unassembled WGS sequence"/>
</dbReference>
<organism evidence="1 2">
    <name type="scientific">Bugula neritina</name>
    <name type="common">Brown bryozoan</name>
    <name type="synonym">Sertularia neritina</name>
    <dbReference type="NCBI Taxonomy" id="10212"/>
    <lineage>
        <taxon>Eukaryota</taxon>
        <taxon>Metazoa</taxon>
        <taxon>Spiralia</taxon>
        <taxon>Lophotrochozoa</taxon>
        <taxon>Bryozoa</taxon>
        <taxon>Gymnolaemata</taxon>
        <taxon>Cheilostomatida</taxon>
        <taxon>Flustrina</taxon>
        <taxon>Buguloidea</taxon>
        <taxon>Bugulidae</taxon>
        <taxon>Bugula</taxon>
    </lineage>
</organism>
<evidence type="ECO:0000313" key="2">
    <source>
        <dbReference type="Proteomes" id="UP000593567"/>
    </source>
</evidence>
<name>A0A7J7KSZ9_BUGNE</name>
<gene>
    <name evidence="1" type="ORF">EB796_000421</name>
</gene>
<reference evidence="1" key="1">
    <citation type="submission" date="2020-06" db="EMBL/GenBank/DDBJ databases">
        <title>Draft genome of Bugula neritina, a colonial animal packing powerful symbionts and potential medicines.</title>
        <authorList>
            <person name="Rayko M."/>
        </authorList>
    </citation>
    <scope>NUCLEOTIDE SEQUENCE [LARGE SCALE GENOMIC DNA]</scope>
    <source>
        <strain evidence="1">Kwan_BN1</strain>
    </source>
</reference>
<accession>A0A7J7KSZ9</accession>
<dbReference type="EMBL" id="VXIV02000063">
    <property type="protein sequence ID" value="KAF6041259.1"/>
    <property type="molecule type" value="Genomic_DNA"/>
</dbReference>
<keyword evidence="2" id="KW-1185">Reference proteome</keyword>